<protein>
    <submittedName>
        <fullName evidence="2">Uncharacterized protein</fullName>
    </submittedName>
</protein>
<comment type="caution">
    <text evidence="2">The sequence shown here is derived from an EMBL/GenBank/DDBJ whole genome shotgun (WGS) entry which is preliminary data.</text>
</comment>
<gene>
    <name evidence="2" type="ORF">CLV42_12453</name>
</gene>
<sequence length="71" mass="7857">MILEFTVKADAAQPVLVVVNNVNVNLISPTETEVLIVRTDSLPEKEEEEEEEETTEGKMGAEPQKEAAEED</sequence>
<dbReference type="Proteomes" id="UP000240978">
    <property type="component" value="Unassembled WGS sequence"/>
</dbReference>
<organism evidence="2 3">
    <name type="scientific">Chitinophaga ginsengisoli</name>
    <dbReference type="NCBI Taxonomy" id="363837"/>
    <lineage>
        <taxon>Bacteria</taxon>
        <taxon>Pseudomonadati</taxon>
        <taxon>Bacteroidota</taxon>
        <taxon>Chitinophagia</taxon>
        <taxon>Chitinophagales</taxon>
        <taxon>Chitinophagaceae</taxon>
        <taxon>Chitinophaga</taxon>
    </lineage>
</organism>
<dbReference type="AlphaFoldDB" id="A0A2P8FGQ2"/>
<keyword evidence="3" id="KW-1185">Reference proteome</keyword>
<evidence type="ECO:0000313" key="3">
    <source>
        <dbReference type="Proteomes" id="UP000240978"/>
    </source>
</evidence>
<reference evidence="2 3" key="1">
    <citation type="submission" date="2018-03" db="EMBL/GenBank/DDBJ databases">
        <title>Genomic Encyclopedia of Archaeal and Bacterial Type Strains, Phase II (KMG-II): from individual species to whole genera.</title>
        <authorList>
            <person name="Goeker M."/>
        </authorList>
    </citation>
    <scope>NUCLEOTIDE SEQUENCE [LARGE SCALE GENOMIC DNA]</scope>
    <source>
        <strain evidence="2 3">DSM 18107</strain>
    </source>
</reference>
<feature type="region of interest" description="Disordered" evidence="1">
    <location>
        <begin position="39"/>
        <end position="71"/>
    </location>
</feature>
<feature type="compositionally biased region" description="Acidic residues" evidence="1">
    <location>
        <begin position="45"/>
        <end position="54"/>
    </location>
</feature>
<proteinExistence type="predicted"/>
<dbReference type="RefSeq" id="WP_106606088.1">
    <property type="nucleotide sequence ID" value="NZ_PYGK01000024.1"/>
</dbReference>
<accession>A0A2P8FGQ2</accession>
<evidence type="ECO:0000256" key="1">
    <source>
        <dbReference type="SAM" id="MobiDB-lite"/>
    </source>
</evidence>
<dbReference type="EMBL" id="PYGK01000024">
    <property type="protein sequence ID" value="PSL20877.1"/>
    <property type="molecule type" value="Genomic_DNA"/>
</dbReference>
<evidence type="ECO:0000313" key="2">
    <source>
        <dbReference type="EMBL" id="PSL20877.1"/>
    </source>
</evidence>
<name>A0A2P8FGQ2_9BACT</name>